<dbReference type="EMBL" id="JAFBEE010000036">
    <property type="protein sequence ID" value="MBM7616422.1"/>
    <property type="molecule type" value="Genomic_DNA"/>
</dbReference>
<dbReference type="Proteomes" id="UP001314796">
    <property type="component" value="Unassembled WGS sequence"/>
</dbReference>
<dbReference type="RefSeq" id="WP_204404608.1">
    <property type="nucleotide sequence ID" value="NZ_JAFBEE010000036.1"/>
</dbReference>
<protein>
    <submittedName>
        <fullName evidence="1">Uncharacterized protein</fullName>
    </submittedName>
</protein>
<accession>A0ABS2NU80</accession>
<organism evidence="1 2">
    <name type="scientific">Alkaliphilus hydrothermalis</name>
    <dbReference type="NCBI Taxonomy" id="1482730"/>
    <lineage>
        <taxon>Bacteria</taxon>
        <taxon>Bacillati</taxon>
        <taxon>Bacillota</taxon>
        <taxon>Clostridia</taxon>
        <taxon>Peptostreptococcales</taxon>
        <taxon>Natronincolaceae</taxon>
        <taxon>Alkaliphilus</taxon>
    </lineage>
</organism>
<gene>
    <name evidence="1" type="ORF">JOC73_003005</name>
</gene>
<proteinExistence type="predicted"/>
<comment type="caution">
    <text evidence="1">The sequence shown here is derived from an EMBL/GenBank/DDBJ whole genome shotgun (WGS) entry which is preliminary data.</text>
</comment>
<evidence type="ECO:0000313" key="1">
    <source>
        <dbReference type="EMBL" id="MBM7616422.1"/>
    </source>
</evidence>
<name>A0ABS2NU80_9FIRM</name>
<reference evidence="1 2" key="1">
    <citation type="submission" date="2021-01" db="EMBL/GenBank/DDBJ databases">
        <title>Genomic Encyclopedia of Type Strains, Phase IV (KMG-IV): sequencing the most valuable type-strain genomes for metagenomic binning, comparative biology and taxonomic classification.</title>
        <authorList>
            <person name="Goeker M."/>
        </authorList>
    </citation>
    <scope>NUCLEOTIDE SEQUENCE [LARGE SCALE GENOMIC DNA]</scope>
    <source>
        <strain evidence="1 2">DSM 25890</strain>
    </source>
</reference>
<evidence type="ECO:0000313" key="2">
    <source>
        <dbReference type="Proteomes" id="UP001314796"/>
    </source>
</evidence>
<sequence length="50" mass="5943">MIRARRPAYLRSVMKDGKVHGLFVIQVDYGLFFMLKYRADFQPLGNVFNY</sequence>
<keyword evidence="2" id="KW-1185">Reference proteome</keyword>